<reference evidence="10 11" key="1">
    <citation type="submission" date="2022-10" db="EMBL/GenBank/DDBJ databases">
        <title>The complete genomes of actinobacterial strains from the NBC collection.</title>
        <authorList>
            <person name="Joergensen T.S."/>
            <person name="Alvarez Arevalo M."/>
            <person name="Sterndorff E.B."/>
            <person name="Faurdal D."/>
            <person name="Vuksanovic O."/>
            <person name="Mourched A.-S."/>
            <person name="Charusanti P."/>
            <person name="Shaw S."/>
            <person name="Blin K."/>
            <person name="Weber T."/>
        </authorList>
    </citation>
    <scope>NUCLEOTIDE SEQUENCE [LARGE SCALE GENOMIC DNA]</scope>
    <source>
        <strain evidence="10 11">NBC 01774</strain>
    </source>
</reference>
<feature type="transmembrane region" description="Helical" evidence="9">
    <location>
        <begin position="31"/>
        <end position="51"/>
    </location>
</feature>
<evidence type="ECO:0000256" key="7">
    <source>
        <dbReference type="PIRNR" id="PIRNR002744"/>
    </source>
</evidence>
<feature type="transmembrane region" description="Helical" evidence="9">
    <location>
        <begin position="196"/>
        <end position="216"/>
    </location>
</feature>
<evidence type="ECO:0000256" key="4">
    <source>
        <dbReference type="ARBA" id="ARBA00022692"/>
    </source>
</evidence>
<dbReference type="PANTHER" id="PTHR31806">
    <property type="entry name" value="PURINE-CYTOSINE PERMEASE FCY2-RELATED"/>
    <property type="match status" value="1"/>
</dbReference>
<evidence type="ECO:0000256" key="1">
    <source>
        <dbReference type="ARBA" id="ARBA00004141"/>
    </source>
</evidence>
<evidence type="ECO:0000313" key="11">
    <source>
        <dbReference type="Proteomes" id="UP001344251"/>
    </source>
</evidence>
<sequence>MMKRQTPFALERRTIEHIPAAERHGKPWHQLALWFSTNVQINTLITGAVTIGMGLDLTWAIISIVVGNLVGGLFMAYHSAQGPQLGLPQMVQSRAQFGFYGAVLPSAMVVLMYLGFAVEGSLVAGQAIATWAHVPKIAGIVVFNLVLLLIPLVGYRLIHAAGRIVAVISGVAFLALFVWLVPHLPSDPSGATTHSVGAVVSAMSVCVAWQVTWAPYVSDYSRYLPEDTPTRVTFTYTYLGSAVGGAGTMIIGAMAAAVNSAAVNSDAIGFLAGRFPSVSGLLVAALLLGLVPAGAEGPYGAFLTVLSAVSADGRVRSTAAARAIFVTCFATVASVLAALAGGSLLATFQNITLFVLALLVPWSAINLVDYYVVRRGHYDIPALLTKDGRYGTCNWWAVLIYLVSIGAELLFINSGMYVGPLVGFLGGADLSWLVGLVVGGMGYYVCAKLIRDRRPGPVARPSEPSALPGLADPVRGDHQA</sequence>
<dbReference type="EMBL" id="CP109106">
    <property type="protein sequence ID" value="WSB66751.1"/>
    <property type="molecule type" value="Genomic_DNA"/>
</dbReference>
<keyword evidence="5 9" id="KW-1133">Transmembrane helix</keyword>
<dbReference type="PANTHER" id="PTHR31806:SF1">
    <property type="entry name" value="PURINE-CYTOSINE PERMEASE FCY2-RELATED"/>
    <property type="match status" value="1"/>
</dbReference>
<name>A0ABZ1F8U8_9ACTN</name>
<organism evidence="10 11">
    <name type="scientific">Streptomyces decoyicus</name>
    <dbReference type="NCBI Taxonomy" id="249567"/>
    <lineage>
        <taxon>Bacteria</taxon>
        <taxon>Bacillati</taxon>
        <taxon>Actinomycetota</taxon>
        <taxon>Actinomycetes</taxon>
        <taxon>Kitasatosporales</taxon>
        <taxon>Streptomycetaceae</taxon>
        <taxon>Streptomyces</taxon>
    </lineage>
</organism>
<protein>
    <submittedName>
        <fullName evidence="10">Cytosine permease</fullName>
    </submittedName>
</protein>
<feature type="transmembrane region" description="Helical" evidence="9">
    <location>
        <begin position="164"/>
        <end position="184"/>
    </location>
</feature>
<evidence type="ECO:0000256" key="5">
    <source>
        <dbReference type="ARBA" id="ARBA00022989"/>
    </source>
</evidence>
<keyword evidence="3 7" id="KW-0813">Transport</keyword>
<feature type="transmembrane region" description="Helical" evidence="9">
    <location>
        <begin position="137"/>
        <end position="157"/>
    </location>
</feature>
<evidence type="ECO:0000256" key="3">
    <source>
        <dbReference type="ARBA" id="ARBA00022448"/>
    </source>
</evidence>
<keyword evidence="4 9" id="KW-0812">Transmembrane</keyword>
<keyword evidence="6 7" id="KW-0472">Membrane</keyword>
<comment type="similarity">
    <text evidence="2 7">Belongs to the purine-cytosine permease (2.A.39) family.</text>
</comment>
<dbReference type="Proteomes" id="UP001344251">
    <property type="component" value="Chromosome"/>
</dbReference>
<feature type="transmembrane region" description="Helical" evidence="9">
    <location>
        <begin position="351"/>
        <end position="372"/>
    </location>
</feature>
<feature type="transmembrane region" description="Helical" evidence="9">
    <location>
        <begin position="393"/>
        <end position="412"/>
    </location>
</feature>
<evidence type="ECO:0000313" key="10">
    <source>
        <dbReference type="EMBL" id="WSB66751.1"/>
    </source>
</evidence>
<dbReference type="Gene3D" id="1.10.4160.10">
    <property type="entry name" value="Hydantoin permease"/>
    <property type="match status" value="1"/>
</dbReference>
<dbReference type="InterPro" id="IPR026030">
    <property type="entry name" value="Pur-cyt_permease_Fcy2/21/22"/>
</dbReference>
<evidence type="ECO:0000256" key="2">
    <source>
        <dbReference type="ARBA" id="ARBA00008974"/>
    </source>
</evidence>
<dbReference type="PIRSF" id="PIRSF002744">
    <property type="entry name" value="Pur-cyt_permease"/>
    <property type="match status" value="1"/>
</dbReference>
<feature type="transmembrane region" description="Helical" evidence="9">
    <location>
        <begin position="57"/>
        <end position="77"/>
    </location>
</feature>
<evidence type="ECO:0000256" key="9">
    <source>
        <dbReference type="SAM" id="Phobius"/>
    </source>
</evidence>
<dbReference type="Pfam" id="PF02133">
    <property type="entry name" value="Transp_cyt_pur"/>
    <property type="match status" value="1"/>
</dbReference>
<proteinExistence type="inferred from homology"/>
<dbReference type="RefSeq" id="WP_326615896.1">
    <property type="nucleotide sequence ID" value="NZ_CP109106.1"/>
</dbReference>
<feature type="transmembrane region" description="Helical" evidence="9">
    <location>
        <begin position="432"/>
        <end position="450"/>
    </location>
</feature>
<evidence type="ECO:0000256" key="6">
    <source>
        <dbReference type="ARBA" id="ARBA00023136"/>
    </source>
</evidence>
<feature type="transmembrane region" description="Helical" evidence="9">
    <location>
        <begin position="236"/>
        <end position="258"/>
    </location>
</feature>
<gene>
    <name evidence="10" type="ORF">OG863_01530</name>
</gene>
<accession>A0ABZ1F8U8</accession>
<feature type="transmembrane region" description="Helical" evidence="9">
    <location>
        <begin position="97"/>
        <end position="117"/>
    </location>
</feature>
<dbReference type="InterPro" id="IPR001248">
    <property type="entry name" value="Pur-cyt_permease"/>
</dbReference>
<comment type="subcellular location">
    <subcellularLocation>
        <location evidence="1">Membrane</location>
        <topology evidence="1">Multi-pass membrane protein</topology>
    </subcellularLocation>
</comment>
<feature type="transmembrane region" description="Helical" evidence="9">
    <location>
        <begin position="323"/>
        <end position="345"/>
    </location>
</feature>
<feature type="region of interest" description="Disordered" evidence="8">
    <location>
        <begin position="456"/>
        <end position="480"/>
    </location>
</feature>
<evidence type="ECO:0000256" key="8">
    <source>
        <dbReference type="SAM" id="MobiDB-lite"/>
    </source>
</evidence>
<feature type="transmembrane region" description="Helical" evidence="9">
    <location>
        <begin position="278"/>
        <end position="311"/>
    </location>
</feature>
<keyword evidence="11" id="KW-1185">Reference proteome</keyword>